<dbReference type="EMBL" id="JACHNC010000001">
    <property type="protein sequence ID" value="MBB4750674.1"/>
    <property type="molecule type" value="Genomic_DNA"/>
</dbReference>
<dbReference type="Pfam" id="PF04248">
    <property type="entry name" value="NTP_transf_9"/>
    <property type="match status" value="1"/>
</dbReference>
<comment type="caution">
    <text evidence="3">The sequence shown here is derived from an EMBL/GenBank/DDBJ whole genome shotgun (WGS) entry which is preliminary data.</text>
</comment>
<dbReference type="Gene3D" id="2.170.150.40">
    <property type="entry name" value="Domain of unknown function (DUF427)"/>
    <property type="match status" value="1"/>
</dbReference>
<gene>
    <name evidence="2" type="ORF">Alo02nite_71040</name>
    <name evidence="3" type="ORF">BJ964_004835</name>
</gene>
<accession>A0A7W7HHL7</accession>
<keyword evidence="5" id="KW-1185">Reference proteome</keyword>
<dbReference type="InterPro" id="IPR007361">
    <property type="entry name" value="DUF427"/>
</dbReference>
<dbReference type="AlphaFoldDB" id="A0A7W7HHL7"/>
<organism evidence="3 4">
    <name type="scientific">Actinoplanes lobatus</name>
    <dbReference type="NCBI Taxonomy" id="113568"/>
    <lineage>
        <taxon>Bacteria</taxon>
        <taxon>Bacillati</taxon>
        <taxon>Actinomycetota</taxon>
        <taxon>Actinomycetes</taxon>
        <taxon>Micromonosporales</taxon>
        <taxon>Micromonosporaceae</taxon>
        <taxon>Actinoplanes</taxon>
    </lineage>
</organism>
<proteinExistence type="predicted"/>
<dbReference type="Proteomes" id="UP000590511">
    <property type="component" value="Unassembled WGS sequence"/>
</dbReference>
<dbReference type="PANTHER" id="PTHR34310">
    <property type="entry name" value="DUF427 DOMAIN PROTEIN (AFU_ORTHOLOGUE AFUA_3G02220)"/>
    <property type="match status" value="1"/>
</dbReference>
<dbReference type="RefSeq" id="WP_188122819.1">
    <property type="nucleotide sequence ID" value="NZ_BOMP01000120.1"/>
</dbReference>
<feature type="domain" description="DUF427" evidence="1">
    <location>
        <begin position="23"/>
        <end position="111"/>
    </location>
</feature>
<evidence type="ECO:0000313" key="5">
    <source>
        <dbReference type="Proteomes" id="UP000631312"/>
    </source>
</evidence>
<reference evidence="3 4" key="1">
    <citation type="submission" date="2020-08" db="EMBL/GenBank/DDBJ databases">
        <title>Sequencing the genomes of 1000 actinobacteria strains.</title>
        <authorList>
            <person name="Klenk H.-P."/>
        </authorList>
    </citation>
    <scope>NUCLEOTIDE SEQUENCE [LARGE SCALE GENOMIC DNA]</scope>
    <source>
        <strain evidence="3 4">DSM 43150</strain>
    </source>
</reference>
<evidence type="ECO:0000259" key="1">
    <source>
        <dbReference type="Pfam" id="PF04248"/>
    </source>
</evidence>
<name>A0A7W7HHL7_9ACTN</name>
<evidence type="ECO:0000313" key="2">
    <source>
        <dbReference type="EMBL" id="GIE44206.1"/>
    </source>
</evidence>
<sequence length="117" mass="12763">MAKPRWEPGPDHPITITPAGEKVVVTAGGRVIAETENALLLQEAHYPPVRYVPLADVDPAVLERSSTTSYCPYKGDATYYSLPGAPDAVWEYQEPYDAVAAIKGHVAFYPDKVEFSA</sequence>
<dbReference type="Proteomes" id="UP000631312">
    <property type="component" value="Unassembled WGS sequence"/>
</dbReference>
<dbReference type="PANTHER" id="PTHR34310:SF9">
    <property type="entry name" value="BLR5716 PROTEIN"/>
    <property type="match status" value="1"/>
</dbReference>
<reference evidence="2 5" key="2">
    <citation type="submission" date="2021-01" db="EMBL/GenBank/DDBJ databases">
        <title>Whole genome shotgun sequence of Actinoplanes lobatus NBRC 12513.</title>
        <authorList>
            <person name="Komaki H."/>
            <person name="Tamura T."/>
        </authorList>
    </citation>
    <scope>NUCLEOTIDE SEQUENCE [LARGE SCALE GENOMIC DNA]</scope>
    <source>
        <strain evidence="2 5">NBRC 12513</strain>
    </source>
</reference>
<evidence type="ECO:0000313" key="3">
    <source>
        <dbReference type="EMBL" id="MBB4750674.1"/>
    </source>
</evidence>
<dbReference type="EMBL" id="BOMP01000120">
    <property type="protein sequence ID" value="GIE44206.1"/>
    <property type="molecule type" value="Genomic_DNA"/>
</dbReference>
<protein>
    <submittedName>
        <fullName evidence="3">Uncharacterized protein (DUF427 family)</fullName>
    </submittedName>
</protein>
<dbReference type="InterPro" id="IPR038694">
    <property type="entry name" value="DUF427_sf"/>
</dbReference>
<evidence type="ECO:0000313" key="4">
    <source>
        <dbReference type="Proteomes" id="UP000590511"/>
    </source>
</evidence>